<evidence type="ECO:0000313" key="2">
    <source>
        <dbReference type="EMBL" id="KAL1005535.1"/>
    </source>
</evidence>
<dbReference type="Gene3D" id="2.60.40.10">
    <property type="entry name" value="Immunoglobulins"/>
    <property type="match status" value="1"/>
</dbReference>
<reference evidence="2 3" key="1">
    <citation type="submission" date="2024-06" db="EMBL/GenBank/DDBJ databases">
        <authorList>
            <person name="Pan Q."/>
            <person name="Wen M."/>
            <person name="Jouanno E."/>
            <person name="Zahm M."/>
            <person name="Klopp C."/>
            <person name="Cabau C."/>
            <person name="Louis A."/>
            <person name="Berthelot C."/>
            <person name="Parey E."/>
            <person name="Roest Crollius H."/>
            <person name="Montfort J."/>
            <person name="Robinson-Rechavi M."/>
            <person name="Bouchez O."/>
            <person name="Lampietro C."/>
            <person name="Lopez Roques C."/>
            <person name="Donnadieu C."/>
            <person name="Postlethwait J."/>
            <person name="Bobe J."/>
            <person name="Verreycken H."/>
            <person name="Guiguen Y."/>
        </authorList>
    </citation>
    <scope>NUCLEOTIDE SEQUENCE [LARGE SCALE GENOMIC DNA]</scope>
    <source>
        <strain evidence="2">Up_M1</strain>
        <tissue evidence="2">Testis</tissue>
    </source>
</reference>
<dbReference type="Proteomes" id="UP001557470">
    <property type="component" value="Unassembled WGS sequence"/>
</dbReference>
<dbReference type="EMBL" id="JAGEUA010000002">
    <property type="protein sequence ID" value="KAL1005535.1"/>
    <property type="molecule type" value="Genomic_DNA"/>
</dbReference>
<gene>
    <name evidence="2" type="ORF">UPYG_G00060340</name>
</gene>
<proteinExistence type="predicted"/>
<dbReference type="PANTHER" id="PTHR46013:SF4">
    <property type="entry name" value="B-CELL RECEPTOR CD22-RELATED"/>
    <property type="match status" value="1"/>
</dbReference>
<dbReference type="InterPro" id="IPR003599">
    <property type="entry name" value="Ig_sub"/>
</dbReference>
<dbReference type="InterPro" id="IPR013783">
    <property type="entry name" value="Ig-like_fold"/>
</dbReference>
<dbReference type="SMART" id="SM00408">
    <property type="entry name" value="IGc2"/>
    <property type="match status" value="1"/>
</dbReference>
<dbReference type="InterPro" id="IPR007110">
    <property type="entry name" value="Ig-like_dom"/>
</dbReference>
<feature type="domain" description="Ig-like" evidence="1">
    <location>
        <begin position="1"/>
        <end position="75"/>
    </location>
</feature>
<dbReference type="AlphaFoldDB" id="A0ABD0X9U4"/>
<evidence type="ECO:0000259" key="1">
    <source>
        <dbReference type="PROSITE" id="PS50835"/>
    </source>
</evidence>
<name>A0ABD0X9U4_UMBPY</name>
<dbReference type="SMART" id="SM00409">
    <property type="entry name" value="IG"/>
    <property type="match status" value="1"/>
</dbReference>
<accession>A0ABD0X9U4</accession>
<comment type="caution">
    <text evidence="2">The sequence shown here is derived from an EMBL/GenBank/DDBJ whole genome shotgun (WGS) entry which is preliminary data.</text>
</comment>
<organism evidence="2 3">
    <name type="scientific">Umbra pygmaea</name>
    <name type="common">Eastern mudminnow</name>
    <dbReference type="NCBI Taxonomy" id="75934"/>
    <lineage>
        <taxon>Eukaryota</taxon>
        <taxon>Metazoa</taxon>
        <taxon>Chordata</taxon>
        <taxon>Craniata</taxon>
        <taxon>Vertebrata</taxon>
        <taxon>Euteleostomi</taxon>
        <taxon>Actinopterygii</taxon>
        <taxon>Neopterygii</taxon>
        <taxon>Teleostei</taxon>
        <taxon>Protacanthopterygii</taxon>
        <taxon>Esociformes</taxon>
        <taxon>Umbridae</taxon>
        <taxon>Umbra</taxon>
    </lineage>
</organism>
<dbReference type="Pfam" id="PF13927">
    <property type="entry name" value="Ig_3"/>
    <property type="match status" value="1"/>
</dbReference>
<sequence length="145" mass="16024">MTPPTFNEGQNVTLSCSSTCTLTDNPTYTWYKKNVTSPKASGQSYSITNIRSEDTGEYYCEAKNEYGRLKSSNLCVDVHSGGVSEAEILLWLCLNQSVHPDPNSDTYTALIKNSSPDYINLTTVHAVPNSDPYTDLNIGNSPQEW</sequence>
<dbReference type="SUPFAM" id="SSF48726">
    <property type="entry name" value="Immunoglobulin"/>
    <property type="match status" value="1"/>
</dbReference>
<evidence type="ECO:0000313" key="3">
    <source>
        <dbReference type="Proteomes" id="UP001557470"/>
    </source>
</evidence>
<dbReference type="InterPro" id="IPR036179">
    <property type="entry name" value="Ig-like_dom_sf"/>
</dbReference>
<dbReference type="PANTHER" id="PTHR46013">
    <property type="entry name" value="VASCULAR CELL ADHESION MOLECULE 1"/>
    <property type="match status" value="1"/>
</dbReference>
<protein>
    <recommendedName>
        <fullName evidence="1">Ig-like domain-containing protein</fullName>
    </recommendedName>
</protein>
<keyword evidence="3" id="KW-1185">Reference proteome</keyword>
<dbReference type="PROSITE" id="PS50835">
    <property type="entry name" value="IG_LIKE"/>
    <property type="match status" value="1"/>
</dbReference>
<dbReference type="InterPro" id="IPR003598">
    <property type="entry name" value="Ig_sub2"/>
</dbReference>